<dbReference type="PANTHER" id="PTHR38753:SF1">
    <property type="entry name" value="SLR1441 PROTEIN"/>
    <property type="match status" value="1"/>
</dbReference>
<dbReference type="OrthoDB" id="9784940at2"/>
<sequence>MLGISEIKNKLLQAFNEQQVSALIEIIAMVYEQMMKMVDMDEVRLAIKDLADAQRRTEESLIAFKIATEENFRRVWESINQLAEAQRRTEERLDAFEKATEENFKRVWESINQLTEAQRRTEERLNQLTIRVDQLAEAQRKTEERLDQLAEAQRKTEERLDQLAVRMDQLAEAQRRTEEKLDQLAEAQRRTEERLNQLAIRVDQLAEAQRKTEEKLDKLAEAQTRLEEAVAILLGRMKTLEERVDWVFHSIGFAIEDKSLRVLPELLKKDGIEVEGRLVRKYYWIKDDYNQINIFGWGRKNGSKILILGEVKMRASKKEIDKFLKLAREIQKREGEPPVLLIFVASDFHPKVEEYLQDKGIKYFWSFELD</sequence>
<proteinExistence type="predicted"/>
<evidence type="ECO:0000313" key="3">
    <source>
        <dbReference type="Proteomes" id="UP000243065"/>
    </source>
</evidence>
<keyword evidence="1" id="KW-0175">Coiled coil</keyword>
<protein>
    <recommendedName>
        <fullName evidence="4">Chordopoxvirus fusion protein</fullName>
    </recommendedName>
</protein>
<organism evidence="2 3">
    <name type="scientific">Kryptobacter tengchongensis</name>
    <dbReference type="NCBI Taxonomy" id="1643429"/>
    <lineage>
        <taxon>Bacteria</taxon>
        <taxon>Pseudomonadati</taxon>
        <taxon>Candidatus Kryptoniota</taxon>
        <taxon>Candidatus Kryptobacter</taxon>
    </lineage>
</organism>
<keyword evidence="3" id="KW-1185">Reference proteome</keyword>
<evidence type="ECO:0008006" key="4">
    <source>
        <dbReference type="Google" id="ProtNLM"/>
    </source>
</evidence>
<dbReference type="RefSeq" id="WP_072150697.1">
    <property type="nucleotide sequence ID" value="NZ_CZVU01000073.1"/>
</dbReference>
<accession>A0A656D9N5</accession>
<dbReference type="Proteomes" id="UP000243065">
    <property type="component" value="Unassembled WGS sequence"/>
</dbReference>
<name>A0A656D9N5_KRYT1</name>
<dbReference type="EMBL" id="CZVU01000073">
    <property type="protein sequence ID" value="CUT03784.1"/>
    <property type="molecule type" value="Genomic_DNA"/>
</dbReference>
<dbReference type="AlphaFoldDB" id="A0A656D9N5"/>
<dbReference type="SUPFAM" id="SSF57997">
    <property type="entry name" value="Tropomyosin"/>
    <property type="match status" value="1"/>
</dbReference>
<evidence type="ECO:0000256" key="1">
    <source>
        <dbReference type="SAM" id="Coils"/>
    </source>
</evidence>
<dbReference type="Gene3D" id="1.10.287.950">
    <property type="entry name" value="Methyl-accepting chemotaxis protein"/>
    <property type="match status" value="1"/>
</dbReference>
<gene>
    <name evidence="2" type="ORF">JGI24_01365</name>
</gene>
<feature type="coiled-coil region" evidence="1">
    <location>
        <begin position="79"/>
        <end position="243"/>
    </location>
</feature>
<evidence type="ECO:0000313" key="2">
    <source>
        <dbReference type="EMBL" id="CUT03784.1"/>
    </source>
</evidence>
<dbReference type="PANTHER" id="PTHR38753">
    <property type="entry name" value="SLR1441 PROTEIN"/>
    <property type="match status" value="1"/>
</dbReference>
<reference evidence="2 3" key="1">
    <citation type="submission" date="2015-11" db="EMBL/GenBank/DDBJ databases">
        <authorList>
            <person name="Varghese N."/>
        </authorList>
    </citation>
    <scope>NUCLEOTIDE SEQUENCE [LARGE SCALE GENOMIC DNA]</scope>
    <source>
        <strain evidence="2 3">JGI-24</strain>
    </source>
</reference>